<evidence type="ECO:0000313" key="7">
    <source>
        <dbReference type="EMBL" id="AFT99992.1"/>
    </source>
</evidence>
<proteinExistence type="predicted"/>
<dbReference type="Proteomes" id="UP000006304">
    <property type="component" value="Chromosome"/>
</dbReference>
<evidence type="ECO:0000256" key="4">
    <source>
        <dbReference type="PROSITE-ProRule" id="PRU00335"/>
    </source>
</evidence>
<dbReference type="PANTHER" id="PTHR30055:SF234">
    <property type="entry name" value="HTH-TYPE TRANSCRIPTIONAL REGULATOR BETI"/>
    <property type="match status" value="1"/>
</dbReference>
<dbReference type="GO" id="GO:0003700">
    <property type="term" value="F:DNA-binding transcription factor activity"/>
    <property type="evidence" value="ECO:0007669"/>
    <property type="project" value="TreeGrafter"/>
</dbReference>
<evidence type="ECO:0000256" key="2">
    <source>
        <dbReference type="ARBA" id="ARBA00023125"/>
    </source>
</evidence>
<dbReference type="EMBL" id="CP003876">
    <property type="protein sequence ID" value="AFT99992.1"/>
    <property type="molecule type" value="Genomic_DNA"/>
</dbReference>
<keyword evidence="2 4" id="KW-0238">DNA-binding</keyword>
<dbReference type="Pfam" id="PF00440">
    <property type="entry name" value="TetR_N"/>
    <property type="match status" value="1"/>
</dbReference>
<keyword evidence="1" id="KW-0805">Transcription regulation</keyword>
<dbReference type="SUPFAM" id="SSF46689">
    <property type="entry name" value="Homeodomain-like"/>
    <property type="match status" value="1"/>
</dbReference>
<organism evidence="7 8">
    <name type="scientific">Nocardia brasiliensis (strain ATCC 700358 / HUJEG-1)</name>
    <dbReference type="NCBI Taxonomy" id="1133849"/>
    <lineage>
        <taxon>Bacteria</taxon>
        <taxon>Bacillati</taxon>
        <taxon>Actinomycetota</taxon>
        <taxon>Actinomycetes</taxon>
        <taxon>Mycobacteriales</taxon>
        <taxon>Nocardiaceae</taxon>
        <taxon>Nocardia</taxon>
    </lineage>
</organism>
<reference evidence="7 8" key="1">
    <citation type="journal article" date="2012" name="J. Bacteriol.">
        <title>Complete genome sequence of Nocardia brasiliensis HUJEG-1.</title>
        <authorList>
            <person name="Vera-Cabrera L."/>
            <person name="Ortiz-Lopez R."/>
            <person name="Elizondo-Gonzalez R."/>
            <person name="Perez-Maya A.A."/>
            <person name="Ocampo-Candiani J."/>
        </authorList>
    </citation>
    <scope>NUCLEOTIDE SEQUENCE [LARGE SCALE GENOMIC DNA]</scope>
    <source>
        <strain evidence="8">ATCC 700358</strain>
    </source>
</reference>
<dbReference type="AlphaFoldDB" id="K0EKN3"/>
<evidence type="ECO:0000313" key="8">
    <source>
        <dbReference type="Proteomes" id="UP000006304"/>
    </source>
</evidence>
<evidence type="ECO:0000256" key="1">
    <source>
        <dbReference type="ARBA" id="ARBA00023015"/>
    </source>
</evidence>
<dbReference type="PANTHER" id="PTHR30055">
    <property type="entry name" value="HTH-TYPE TRANSCRIPTIONAL REGULATOR RUTR"/>
    <property type="match status" value="1"/>
</dbReference>
<gene>
    <name evidence="7" type="ORF">O3I_010160</name>
</gene>
<dbReference type="InterPro" id="IPR009057">
    <property type="entry name" value="Homeodomain-like_sf"/>
</dbReference>
<sequence length="213" mass="23957">MKMARMASEFPHRRREPVQERSRERVERLLRAAKDLLDEQGAEAVTTRTIAERAQLPVATLYQYFANREAVLGELALRIMDRLDEELPQRLAALSAGTLAEMVDQLMELHRNLYRNAYPELVTIYHQGRLTGELPDAVPHRHRFAAMVHEAMITRGLLPASTDVLVTELAVELGDRVVELAHRRAPGGDPAVIAEGVLAITRYLEAHAENAGR</sequence>
<protein>
    <submittedName>
        <fullName evidence="7">Regulatory protein TetR</fullName>
    </submittedName>
</protein>
<evidence type="ECO:0000256" key="3">
    <source>
        <dbReference type="ARBA" id="ARBA00023163"/>
    </source>
</evidence>
<dbReference type="HOGENOM" id="CLU_069356_46_2_11"/>
<feature type="domain" description="HTH tetR-type" evidence="6">
    <location>
        <begin position="23"/>
        <end position="83"/>
    </location>
</feature>
<keyword evidence="8" id="KW-1185">Reference proteome</keyword>
<dbReference type="InterPro" id="IPR001647">
    <property type="entry name" value="HTH_TetR"/>
</dbReference>
<evidence type="ECO:0000256" key="5">
    <source>
        <dbReference type="SAM" id="MobiDB-lite"/>
    </source>
</evidence>
<dbReference type="PRINTS" id="PR00455">
    <property type="entry name" value="HTHTETR"/>
</dbReference>
<dbReference type="Gene3D" id="1.10.357.10">
    <property type="entry name" value="Tetracycline Repressor, domain 2"/>
    <property type="match status" value="1"/>
</dbReference>
<dbReference type="InterPro" id="IPR050109">
    <property type="entry name" value="HTH-type_TetR-like_transc_reg"/>
</dbReference>
<name>K0EKN3_NOCB7</name>
<dbReference type="PROSITE" id="PS50977">
    <property type="entry name" value="HTH_TETR_2"/>
    <property type="match status" value="1"/>
</dbReference>
<accession>K0EKN3</accession>
<feature type="DNA-binding region" description="H-T-H motif" evidence="4">
    <location>
        <begin position="46"/>
        <end position="65"/>
    </location>
</feature>
<evidence type="ECO:0000259" key="6">
    <source>
        <dbReference type="PROSITE" id="PS50977"/>
    </source>
</evidence>
<feature type="region of interest" description="Disordered" evidence="5">
    <location>
        <begin position="1"/>
        <end position="22"/>
    </location>
</feature>
<dbReference type="eggNOG" id="COG1309">
    <property type="taxonomic scope" value="Bacteria"/>
</dbReference>
<dbReference type="KEGG" id="nbr:O3I_010160"/>
<dbReference type="GO" id="GO:0000976">
    <property type="term" value="F:transcription cis-regulatory region binding"/>
    <property type="evidence" value="ECO:0007669"/>
    <property type="project" value="TreeGrafter"/>
</dbReference>
<keyword evidence="3" id="KW-0804">Transcription</keyword>